<keyword evidence="1" id="KW-0812">Transmembrane</keyword>
<dbReference type="Proteomes" id="UP000004335">
    <property type="component" value="Unassembled WGS sequence"/>
</dbReference>
<name>A0A828RI14_LIMRT</name>
<reference evidence="2 3" key="1">
    <citation type="submission" date="2011-01" db="EMBL/GenBank/DDBJ databases">
        <authorList>
            <person name="Muzny D."/>
            <person name="Qin X."/>
            <person name="Buhay C."/>
            <person name="Dugan-Rocha S."/>
            <person name="Ding Y."/>
            <person name="Chen G."/>
            <person name="Hawes A."/>
            <person name="Holder M."/>
            <person name="Jhangiani S."/>
            <person name="Johnson A."/>
            <person name="Khan Z."/>
            <person name="Li Z."/>
            <person name="Liu W."/>
            <person name="Liu X."/>
            <person name="Perez L."/>
            <person name="Shen H."/>
            <person name="Wang Q."/>
            <person name="Watt J."/>
            <person name="Xi L."/>
            <person name="Xin Y."/>
            <person name="Zhou J."/>
            <person name="Deng J."/>
            <person name="Jiang H."/>
            <person name="Liu Y."/>
            <person name="Qu J."/>
            <person name="Song X.-Z."/>
            <person name="Zhang L."/>
            <person name="Villasana D."/>
            <person name="Johnson A."/>
            <person name="Liu J."/>
            <person name="Liyanage D."/>
            <person name="Lorensuhewa L."/>
            <person name="Robinson T."/>
            <person name="Song A."/>
            <person name="Song B.-B."/>
            <person name="Dinh H."/>
            <person name="Thornton R."/>
            <person name="Coyle M."/>
            <person name="Francisco L."/>
            <person name="Jackson L."/>
            <person name="Javaid M."/>
            <person name="Korchina V."/>
            <person name="Kovar C."/>
            <person name="Mata R."/>
            <person name="Mathew T."/>
            <person name="Ngo R."/>
            <person name="Nguyen L."/>
            <person name="Nguyen N."/>
            <person name="Okwuonu G."/>
            <person name="Ongeri F."/>
            <person name="Pham C."/>
            <person name="Simmons D."/>
            <person name="Wilczek-Boney K."/>
            <person name="Hale W."/>
            <person name="Jakkamsetti A."/>
            <person name="Pham P."/>
            <person name="Ruth R."/>
            <person name="San Lucas F."/>
            <person name="Warren J."/>
            <person name="Zhang J."/>
            <person name="Zhao Z."/>
            <person name="Zhou C."/>
            <person name="Zhu D."/>
            <person name="Lee S."/>
            <person name="Bess C."/>
            <person name="Blankenburg K."/>
            <person name="Forbes L."/>
            <person name="Fu Q."/>
            <person name="Gubbala S."/>
            <person name="Hirani K."/>
            <person name="Jayaseelan J.C."/>
            <person name="Lara F."/>
            <person name="Munidasa M."/>
            <person name="Palculict T."/>
            <person name="Patil S."/>
            <person name="Pu L.-L."/>
            <person name="Saada N."/>
            <person name="Tang L."/>
            <person name="Weissenberger G."/>
            <person name="Zhu Y."/>
            <person name="Hemphill L."/>
            <person name="Shang Y."/>
            <person name="Youmans B."/>
            <person name="Ayvaz T."/>
            <person name="Ross M."/>
            <person name="Santibanez J."/>
            <person name="Aqrawi P."/>
            <person name="Gross S."/>
            <person name="Joshi V."/>
            <person name="Fowler G."/>
            <person name="Nazareth L."/>
            <person name="Reid J."/>
            <person name="Worley K."/>
            <person name="Petrosino J."/>
            <person name="Highlander S."/>
            <person name="Gibbs R."/>
        </authorList>
    </citation>
    <scope>NUCLEOTIDE SEQUENCE [LARGE SCALE GENOMIC DNA]</scope>
    <source>
        <strain evidence="2 3">MM4-1A</strain>
    </source>
</reference>
<evidence type="ECO:0000313" key="2">
    <source>
        <dbReference type="EMBL" id="EGC15352.1"/>
    </source>
</evidence>
<organism evidence="2 3">
    <name type="scientific">Limosilactobacillus reuteri MM4-1A</name>
    <dbReference type="NCBI Taxonomy" id="548485"/>
    <lineage>
        <taxon>Bacteria</taxon>
        <taxon>Bacillati</taxon>
        <taxon>Bacillota</taxon>
        <taxon>Bacilli</taxon>
        <taxon>Lactobacillales</taxon>
        <taxon>Lactobacillaceae</taxon>
        <taxon>Limosilactobacillus</taxon>
    </lineage>
</organism>
<dbReference type="EMBL" id="ACGX02000006">
    <property type="protein sequence ID" value="EGC15352.1"/>
    <property type="molecule type" value="Genomic_DNA"/>
</dbReference>
<keyword evidence="1" id="KW-0472">Membrane</keyword>
<sequence>MKLLKIFSSYIKPVLLITGGVLMEISAIGLTGWLFGIGFLGIEMIVLAFMINYSDNHK</sequence>
<proteinExistence type="predicted"/>
<protein>
    <submittedName>
        <fullName evidence="2">Uncharacterized protein</fullName>
    </submittedName>
</protein>
<keyword evidence="1" id="KW-1133">Transmembrane helix</keyword>
<evidence type="ECO:0000313" key="3">
    <source>
        <dbReference type="Proteomes" id="UP000004335"/>
    </source>
</evidence>
<comment type="caution">
    <text evidence="2">The sequence shown here is derived from an EMBL/GenBank/DDBJ whole genome shotgun (WGS) entry which is preliminary data.</text>
</comment>
<gene>
    <name evidence="2" type="ORF">HMPREF0536_11001</name>
</gene>
<accession>A0A828RI14</accession>
<evidence type="ECO:0000256" key="1">
    <source>
        <dbReference type="SAM" id="Phobius"/>
    </source>
</evidence>
<feature type="transmembrane region" description="Helical" evidence="1">
    <location>
        <begin position="33"/>
        <end position="53"/>
    </location>
</feature>
<dbReference type="AlphaFoldDB" id="A0A828RI14"/>